<evidence type="ECO:0000313" key="3">
    <source>
        <dbReference type="Proteomes" id="UP000013085"/>
    </source>
</evidence>
<reference evidence="2 3" key="1">
    <citation type="submission" date="2013-01" db="EMBL/GenBank/DDBJ databases">
        <title>The Genome Sequence of Clostridium clostridioforme 90A8.</title>
        <authorList>
            <consortium name="The Broad Institute Genome Sequencing Platform"/>
            <person name="Earl A."/>
            <person name="Ward D."/>
            <person name="Feldgarden M."/>
            <person name="Gevers D."/>
            <person name="Courvalin P."/>
            <person name="Lambert T."/>
            <person name="Walker B."/>
            <person name="Young S.K."/>
            <person name="Zeng Q."/>
            <person name="Gargeya S."/>
            <person name="Fitzgerald M."/>
            <person name="Haas B."/>
            <person name="Abouelleil A."/>
            <person name="Alvarado L."/>
            <person name="Arachchi H.M."/>
            <person name="Berlin A.M."/>
            <person name="Chapman S.B."/>
            <person name="Dewar J."/>
            <person name="Goldberg J."/>
            <person name="Griggs A."/>
            <person name="Gujja S."/>
            <person name="Hansen M."/>
            <person name="Howarth C."/>
            <person name="Imamovic A."/>
            <person name="Larimer J."/>
            <person name="McCowan C."/>
            <person name="Murphy C."/>
            <person name="Neiman D."/>
            <person name="Pearson M."/>
            <person name="Priest M."/>
            <person name="Roberts A."/>
            <person name="Saif S."/>
            <person name="Shea T."/>
            <person name="Sisk P."/>
            <person name="Sykes S."/>
            <person name="Wortman J."/>
            <person name="Nusbaum C."/>
            <person name="Birren B."/>
        </authorList>
    </citation>
    <scope>NUCLEOTIDE SEQUENCE [LARGE SCALE GENOMIC DNA]</scope>
    <source>
        <strain evidence="2 3">90A8</strain>
    </source>
</reference>
<protein>
    <submittedName>
        <fullName evidence="2">Uncharacterized protein</fullName>
    </submittedName>
</protein>
<organism evidence="2 3">
    <name type="scientific">[Clostridium] clostridioforme 90A8</name>
    <dbReference type="NCBI Taxonomy" id="999408"/>
    <lineage>
        <taxon>Bacteria</taxon>
        <taxon>Bacillati</taxon>
        <taxon>Bacillota</taxon>
        <taxon>Clostridia</taxon>
        <taxon>Lachnospirales</taxon>
        <taxon>Lachnospiraceae</taxon>
        <taxon>Enterocloster</taxon>
    </lineage>
</organism>
<comment type="caution">
    <text evidence="2">The sequence shown here is derived from an EMBL/GenBank/DDBJ whole genome shotgun (WGS) entry which is preliminary data.</text>
</comment>
<evidence type="ECO:0000313" key="2">
    <source>
        <dbReference type="EMBL" id="ENZ17539.1"/>
    </source>
</evidence>
<dbReference type="AlphaFoldDB" id="A0A0E2HD11"/>
<proteinExistence type="predicted"/>
<gene>
    <name evidence="2" type="ORF">HMPREF1090_01839</name>
</gene>
<dbReference type="HOGENOM" id="CLU_2823474_0_0_9"/>
<feature type="region of interest" description="Disordered" evidence="1">
    <location>
        <begin position="19"/>
        <end position="41"/>
    </location>
</feature>
<dbReference type="Proteomes" id="UP000013085">
    <property type="component" value="Unassembled WGS sequence"/>
</dbReference>
<evidence type="ECO:0000256" key="1">
    <source>
        <dbReference type="SAM" id="MobiDB-lite"/>
    </source>
</evidence>
<name>A0A0E2HD11_9FIRM</name>
<sequence length="66" mass="7107">MVCVLLAVTMMAGCVLRRSGNAQRGSGSSGAAGKEAEEPMRLLPEMAKEARPLSARQWMSSRQSRL</sequence>
<feature type="compositionally biased region" description="Low complexity" evidence="1">
    <location>
        <begin position="19"/>
        <end position="33"/>
    </location>
</feature>
<dbReference type="EMBL" id="AGYR01000014">
    <property type="protein sequence ID" value="ENZ17539.1"/>
    <property type="molecule type" value="Genomic_DNA"/>
</dbReference>
<accession>A0A0E2HD11</accession>